<dbReference type="PANTHER" id="PTHR10434">
    <property type="entry name" value="1-ACYL-SN-GLYCEROL-3-PHOSPHATE ACYLTRANSFERASE"/>
    <property type="match status" value="1"/>
</dbReference>
<accession>A0A429VCH1</accession>
<dbReference type="Proteomes" id="UP000274661">
    <property type="component" value="Unassembled WGS sequence"/>
</dbReference>
<evidence type="ECO:0000256" key="4">
    <source>
        <dbReference type="ARBA" id="ARBA00023098"/>
    </source>
</evidence>
<evidence type="ECO:0000313" key="7">
    <source>
        <dbReference type="EMBL" id="RST31689.1"/>
    </source>
</evidence>
<keyword evidence="3 7" id="KW-0808">Transferase</keyword>
<dbReference type="Pfam" id="PF01553">
    <property type="entry name" value="Acyltransferase"/>
    <property type="match status" value="1"/>
</dbReference>
<dbReference type="CDD" id="cd07989">
    <property type="entry name" value="LPLAT_AGPAT-like"/>
    <property type="match status" value="1"/>
</dbReference>
<dbReference type="AlphaFoldDB" id="A0A429VCH1"/>
<dbReference type="EMBL" id="RWJF01000001">
    <property type="protein sequence ID" value="RST31689.1"/>
    <property type="molecule type" value="Genomic_DNA"/>
</dbReference>
<dbReference type="RefSeq" id="WP_126719629.1">
    <property type="nucleotide sequence ID" value="NZ_RWJF01000001.1"/>
</dbReference>
<keyword evidence="5 7" id="KW-0012">Acyltransferase</keyword>
<evidence type="ECO:0000256" key="3">
    <source>
        <dbReference type="ARBA" id="ARBA00022679"/>
    </source>
</evidence>
<dbReference type="SUPFAM" id="SSF69593">
    <property type="entry name" value="Glycerol-3-phosphate (1)-acyltransferase"/>
    <property type="match status" value="1"/>
</dbReference>
<dbReference type="InterPro" id="IPR002123">
    <property type="entry name" value="Plipid/glycerol_acylTrfase"/>
</dbReference>
<evidence type="ECO:0000259" key="6">
    <source>
        <dbReference type="SMART" id="SM00563"/>
    </source>
</evidence>
<comment type="caution">
    <text evidence="7">The sequence shown here is derived from an EMBL/GenBank/DDBJ whole genome shotgun (WGS) entry which is preliminary data.</text>
</comment>
<dbReference type="SMART" id="SM00563">
    <property type="entry name" value="PlsC"/>
    <property type="match status" value="1"/>
</dbReference>
<protein>
    <submittedName>
        <fullName evidence="7">1-acyl-sn-glycerol-3-phosphate acyltransferase</fullName>
    </submittedName>
</protein>
<organism evidence="7 8">
    <name type="scientific">Sphingomonas ginkgonis</name>
    <dbReference type="NCBI Taxonomy" id="2315330"/>
    <lineage>
        <taxon>Bacteria</taxon>
        <taxon>Pseudomonadati</taxon>
        <taxon>Pseudomonadota</taxon>
        <taxon>Alphaproteobacteria</taxon>
        <taxon>Sphingomonadales</taxon>
        <taxon>Sphingomonadaceae</taxon>
        <taxon>Sphingomonas</taxon>
    </lineage>
</organism>
<evidence type="ECO:0000313" key="8">
    <source>
        <dbReference type="Proteomes" id="UP000274661"/>
    </source>
</evidence>
<keyword evidence="8" id="KW-1185">Reference proteome</keyword>
<feature type="domain" description="Phospholipid/glycerol acyltransferase" evidence="6">
    <location>
        <begin position="61"/>
        <end position="175"/>
    </location>
</feature>
<dbReference type="OrthoDB" id="9806880at2"/>
<evidence type="ECO:0000256" key="5">
    <source>
        <dbReference type="ARBA" id="ARBA00023315"/>
    </source>
</evidence>
<name>A0A429VCH1_9SPHN</name>
<sequence>MNGRALLRVAALVGWFAVAAPLHLLTRATGRSRWPRRFLRVATRIMGARLTVEGAPLAPGTLIVANHTSWLDIPLLAGATGCAFVSKQEVRGHPLLRWLADQNATIYVDRSDRRGMPAQAQAIRAGLARGQALAIFPEATTGDGGTLLPFKPALLSAVAPPPDGVTVRPVAVDYNGAAPEFGWHGDETGKDNARRVLGRRGSVPVTVRLLDPLPPLKDRKALAGMARDAIAAALAPSGVAPAGL</sequence>
<evidence type="ECO:0000256" key="2">
    <source>
        <dbReference type="ARBA" id="ARBA00022516"/>
    </source>
</evidence>
<reference evidence="7 8" key="1">
    <citation type="submission" date="2018-12" db="EMBL/GenBank/DDBJ databases">
        <title>Sphingomonas sp. HMF7854 Genome sequencing and assembly.</title>
        <authorList>
            <person name="Cha I."/>
            <person name="Kang H."/>
            <person name="Kim H."/>
            <person name="Kang J."/>
            <person name="Joh K."/>
        </authorList>
    </citation>
    <scope>NUCLEOTIDE SEQUENCE [LARGE SCALE GENOMIC DNA]</scope>
    <source>
        <strain evidence="7 8">HMF7854</strain>
    </source>
</reference>
<gene>
    <name evidence="7" type="ORF">HMF7854_13220</name>
</gene>
<dbReference type="GO" id="GO:0006654">
    <property type="term" value="P:phosphatidic acid biosynthetic process"/>
    <property type="evidence" value="ECO:0007669"/>
    <property type="project" value="TreeGrafter"/>
</dbReference>
<proteinExistence type="predicted"/>
<keyword evidence="2" id="KW-0444">Lipid biosynthesis</keyword>
<evidence type="ECO:0000256" key="1">
    <source>
        <dbReference type="ARBA" id="ARBA00005189"/>
    </source>
</evidence>
<keyword evidence="4" id="KW-0443">Lipid metabolism</keyword>
<comment type="pathway">
    <text evidence="1">Lipid metabolism.</text>
</comment>
<dbReference type="PANTHER" id="PTHR10434:SF64">
    <property type="entry name" value="1-ACYL-SN-GLYCEROL-3-PHOSPHATE ACYLTRANSFERASE-RELATED"/>
    <property type="match status" value="1"/>
</dbReference>
<dbReference type="GO" id="GO:0003841">
    <property type="term" value="F:1-acylglycerol-3-phosphate O-acyltransferase activity"/>
    <property type="evidence" value="ECO:0007669"/>
    <property type="project" value="TreeGrafter"/>
</dbReference>